<evidence type="ECO:0000256" key="4">
    <source>
        <dbReference type="HAMAP-Rule" id="MF_00279"/>
    </source>
</evidence>
<feature type="binding site" evidence="4">
    <location>
        <begin position="224"/>
        <end position="225"/>
    </location>
    <ligand>
        <name>3-amino-2-oxopropyl phosphate</name>
        <dbReference type="ChEBI" id="CHEBI:57279"/>
    </ligand>
</feature>
<comment type="caution">
    <text evidence="6">The sequence shown here is derived from an EMBL/GenBank/DDBJ whole genome shotgun (WGS) entry which is preliminary data.</text>
</comment>
<dbReference type="NCBIfam" id="NF003624">
    <property type="entry name" value="PRK05265.1-2"/>
    <property type="match status" value="1"/>
</dbReference>
<gene>
    <name evidence="4" type="primary">pdxJ</name>
    <name evidence="6" type="ORF">HHL27_02600</name>
</gene>
<evidence type="ECO:0000313" key="6">
    <source>
        <dbReference type="EMBL" id="NML92559.1"/>
    </source>
</evidence>
<dbReference type="NCBIfam" id="NF003627">
    <property type="entry name" value="PRK05265.1-5"/>
    <property type="match status" value="1"/>
</dbReference>
<feature type="active site" description="Proton donor" evidence="4">
    <location>
        <position position="202"/>
    </location>
</feature>
<keyword evidence="2 4" id="KW-0808">Transferase</keyword>
<dbReference type="NCBIfam" id="NF003625">
    <property type="entry name" value="PRK05265.1-3"/>
    <property type="match status" value="1"/>
</dbReference>
<dbReference type="EC" id="2.6.99.2" evidence="4 5"/>
<accession>A0A7Y0G986</accession>
<dbReference type="PANTHER" id="PTHR30456:SF0">
    <property type="entry name" value="PYRIDOXINE 5'-PHOSPHATE SYNTHASE"/>
    <property type="match status" value="1"/>
</dbReference>
<keyword evidence="3 4" id="KW-0664">Pyridoxine biosynthesis</keyword>
<evidence type="ECO:0000256" key="5">
    <source>
        <dbReference type="NCBIfam" id="TIGR00559"/>
    </source>
</evidence>
<dbReference type="AlphaFoldDB" id="A0A7Y0G986"/>
<comment type="catalytic activity">
    <reaction evidence="4">
        <text>3-amino-2-oxopropyl phosphate + 1-deoxy-D-xylulose 5-phosphate = pyridoxine 5'-phosphate + phosphate + 2 H2O + H(+)</text>
        <dbReference type="Rhea" id="RHEA:15265"/>
        <dbReference type="ChEBI" id="CHEBI:15377"/>
        <dbReference type="ChEBI" id="CHEBI:15378"/>
        <dbReference type="ChEBI" id="CHEBI:43474"/>
        <dbReference type="ChEBI" id="CHEBI:57279"/>
        <dbReference type="ChEBI" id="CHEBI:57792"/>
        <dbReference type="ChEBI" id="CHEBI:58589"/>
        <dbReference type="EC" id="2.6.99.2"/>
    </reaction>
</comment>
<dbReference type="NCBIfam" id="TIGR00559">
    <property type="entry name" value="pdxJ"/>
    <property type="match status" value="1"/>
</dbReference>
<dbReference type="UniPathway" id="UPA00244">
    <property type="reaction ID" value="UER00313"/>
</dbReference>
<sequence>MSALAPGRLRPNSLRLGVNIDHVATIRNARGGDHPDPVRAAEIVASVGGDGITAHLREDRRHIRDEDLARIQAATSLPLNLEMAATDEMLAIALKHRPHAACIVPERREERTTEGGLDAAGQHNRLAPIVARLSDAGIRVSLFIAPEARQIEAAMKLGAPVVELHTGEYAHATGEARAVELKRIADMAALAARNGIEPHAGHGLTYDNVQAIAAIPQLAELNIGHYLIGEAIFTGLEAAVRRMRELMDEAR</sequence>
<feature type="binding site" evidence="4">
    <location>
        <position position="30"/>
    </location>
    <ligand>
        <name>3-amino-2-oxopropyl phosphate</name>
        <dbReference type="ChEBI" id="CHEBI:57279"/>
    </ligand>
</feature>
<dbReference type="SUPFAM" id="SSF63892">
    <property type="entry name" value="Pyridoxine 5'-phosphate synthase"/>
    <property type="match status" value="1"/>
</dbReference>
<dbReference type="GO" id="GO:0005829">
    <property type="term" value="C:cytosol"/>
    <property type="evidence" value="ECO:0007669"/>
    <property type="project" value="TreeGrafter"/>
</dbReference>
<dbReference type="HAMAP" id="MF_00279">
    <property type="entry name" value="PdxJ"/>
    <property type="match status" value="1"/>
</dbReference>
<protein>
    <recommendedName>
        <fullName evidence="4 5">Pyridoxine 5'-phosphate synthase</fullName>
        <shortName evidence="4">PNP synthase</shortName>
        <ecNumber evidence="4 5">2.6.99.2</ecNumber>
    </recommendedName>
</protein>
<feature type="binding site" evidence="4">
    <location>
        <begin position="21"/>
        <end position="22"/>
    </location>
    <ligand>
        <name>1-deoxy-D-xylulose 5-phosphate</name>
        <dbReference type="ChEBI" id="CHEBI:57792"/>
    </ligand>
</feature>
<dbReference type="GO" id="GO:0033856">
    <property type="term" value="F:pyridoxine 5'-phosphate synthase activity"/>
    <property type="evidence" value="ECO:0007669"/>
    <property type="project" value="UniProtKB-UniRule"/>
</dbReference>
<dbReference type="CDD" id="cd00003">
    <property type="entry name" value="PNPsynthase"/>
    <property type="match status" value="1"/>
</dbReference>
<comment type="function">
    <text evidence="4">Catalyzes the complicated ring closure reaction between the two acyclic compounds 1-deoxy-D-xylulose-5-phosphate (DXP) and 3-amino-2-oxopropyl phosphate (1-amino-acetone-3-phosphate or AAP) to form pyridoxine 5'-phosphate (PNP) and inorganic phosphate.</text>
</comment>
<organism evidence="6 7">
    <name type="scientific">Novosphingobium olei</name>
    <dbReference type="NCBI Taxonomy" id="2728851"/>
    <lineage>
        <taxon>Bacteria</taxon>
        <taxon>Pseudomonadati</taxon>
        <taxon>Pseudomonadota</taxon>
        <taxon>Alphaproteobacteria</taxon>
        <taxon>Sphingomonadales</taxon>
        <taxon>Sphingomonadaceae</taxon>
        <taxon>Novosphingobium</taxon>
    </lineage>
</organism>
<feature type="active site" description="Proton acceptor" evidence="4">
    <location>
        <position position="55"/>
    </location>
</feature>
<feature type="site" description="Transition state stabilizer" evidence="4">
    <location>
        <position position="163"/>
    </location>
</feature>
<keyword evidence="1 4" id="KW-0963">Cytoplasm</keyword>
<comment type="pathway">
    <text evidence="4">Cofactor biosynthesis; pyridoxine 5'-phosphate biosynthesis; pyridoxine 5'-phosphate from D-erythrose 4-phosphate: step 5/5.</text>
</comment>
<dbReference type="RefSeq" id="WP_169491792.1">
    <property type="nucleotide sequence ID" value="NZ_JABBGM010000001.1"/>
</dbReference>
<reference evidence="6 7" key="1">
    <citation type="submission" date="2020-04" db="EMBL/GenBank/DDBJ databases">
        <title>Novosphingobium sp. TW-4 isolated from soil.</title>
        <authorList>
            <person name="Dahal R.H."/>
            <person name="Chaudhary D.K."/>
        </authorList>
    </citation>
    <scope>NUCLEOTIDE SEQUENCE [LARGE SCALE GENOMIC DNA]</scope>
    <source>
        <strain evidence="6 7">TW-4</strain>
    </source>
</reference>
<dbReference type="InterPro" id="IPR036130">
    <property type="entry name" value="Pyridoxine-5'_phos_synth"/>
</dbReference>
<proteinExistence type="inferred from homology"/>
<dbReference type="InterPro" id="IPR004569">
    <property type="entry name" value="PyrdxlP_synth_PdxJ"/>
</dbReference>
<comment type="similarity">
    <text evidence="4">Belongs to the PNP synthase family.</text>
</comment>
<name>A0A7Y0G986_9SPHN</name>
<dbReference type="Gene3D" id="3.20.20.70">
    <property type="entry name" value="Aldolase class I"/>
    <property type="match status" value="1"/>
</dbReference>
<dbReference type="EMBL" id="JABBGM010000001">
    <property type="protein sequence ID" value="NML92559.1"/>
    <property type="molecule type" value="Genomic_DNA"/>
</dbReference>
<feature type="binding site" evidence="4">
    <location>
        <position position="19"/>
    </location>
    <ligand>
        <name>3-amino-2-oxopropyl phosphate</name>
        <dbReference type="ChEBI" id="CHEBI:57279"/>
    </ligand>
</feature>
<feature type="active site" description="Proton acceptor" evidence="4">
    <location>
        <position position="82"/>
    </location>
</feature>
<keyword evidence="7" id="KW-1185">Reference proteome</keyword>
<feature type="binding site" evidence="4">
    <location>
        <position position="203"/>
    </location>
    <ligand>
        <name>3-amino-2-oxopropyl phosphate</name>
        <dbReference type="ChEBI" id="CHEBI:57279"/>
    </ligand>
</feature>
<dbReference type="InterPro" id="IPR013785">
    <property type="entry name" value="Aldolase_TIM"/>
</dbReference>
<dbReference type="Proteomes" id="UP000583556">
    <property type="component" value="Unassembled WGS sequence"/>
</dbReference>
<feature type="binding site" evidence="4">
    <location>
        <position position="112"/>
    </location>
    <ligand>
        <name>1-deoxy-D-xylulose 5-phosphate</name>
        <dbReference type="ChEBI" id="CHEBI:57792"/>
    </ligand>
</feature>
<dbReference type="GO" id="GO:0008615">
    <property type="term" value="P:pyridoxine biosynthetic process"/>
    <property type="evidence" value="ECO:0007669"/>
    <property type="project" value="UniProtKB-UniRule"/>
</dbReference>
<comment type="subunit">
    <text evidence="4">Homooctamer; tetramer of dimers.</text>
</comment>
<feature type="binding site" evidence="4">
    <location>
        <position position="62"/>
    </location>
    <ligand>
        <name>1-deoxy-D-xylulose 5-phosphate</name>
        <dbReference type="ChEBI" id="CHEBI:57792"/>
    </ligand>
</feature>
<dbReference type="PANTHER" id="PTHR30456">
    <property type="entry name" value="PYRIDOXINE 5'-PHOSPHATE SYNTHASE"/>
    <property type="match status" value="1"/>
</dbReference>
<evidence type="ECO:0000256" key="2">
    <source>
        <dbReference type="ARBA" id="ARBA00022679"/>
    </source>
</evidence>
<feature type="binding site" evidence="4">
    <location>
        <position position="57"/>
    </location>
    <ligand>
        <name>1-deoxy-D-xylulose 5-phosphate</name>
        <dbReference type="ChEBI" id="CHEBI:57792"/>
    </ligand>
</feature>
<dbReference type="Pfam" id="PF03740">
    <property type="entry name" value="PdxJ"/>
    <property type="match status" value="1"/>
</dbReference>
<evidence type="ECO:0000256" key="1">
    <source>
        <dbReference type="ARBA" id="ARBA00022490"/>
    </source>
</evidence>
<evidence type="ECO:0000313" key="7">
    <source>
        <dbReference type="Proteomes" id="UP000583556"/>
    </source>
</evidence>
<comment type="subcellular location">
    <subcellularLocation>
        <location evidence="4">Cytoplasm</location>
    </subcellularLocation>
</comment>
<evidence type="ECO:0000256" key="3">
    <source>
        <dbReference type="ARBA" id="ARBA00023096"/>
    </source>
</evidence>